<name>W7Y4C0_9BACT</name>
<evidence type="ECO:0000313" key="4">
    <source>
        <dbReference type="Proteomes" id="UP000019402"/>
    </source>
</evidence>
<dbReference type="RefSeq" id="WP_152541696.1">
    <property type="nucleotide sequence ID" value="NZ_BAMD01000009.1"/>
</dbReference>
<protein>
    <submittedName>
        <fullName evidence="3">Uncharacterized protein</fullName>
    </submittedName>
</protein>
<evidence type="ECO:0000256" key="2">
    <source>
        <dbReference type="SAM" id="SignalP"/>
    </source>
</evidence>
<dbReference type="EMBL" id="BAMD01000009">
    <property type="protein sequence ID" value="GAF02428.1"/>
    <property type="molecule type" value="Genomic_DNA"/>
</dbReference>
<organism evidence="3 4">
    <name type="scientific">Saccharicrinis fermentans DSM 9555 = JCM 21142</name>
    <dbReference type="NCBI Taxonomy" id="869213"/>
    <lineage>
        <taxon>Bacteria</taxon>
        <taxon>Pseudomonadati</taxon>
        <taxon>Bacteroidota</taxon>
        <taxon>Bacteroidia</taxon>
        <taxon>Marinilabiliales</taxon>
        <taxon>Marinilabiliaceae</taxon>
        <taxon>Saccharicrinis</taxon>
    </lineage>
</organism>
<keyword evidence="4" id="KW-1185">Reference proteome</keyword>
<comment type="caution">
    <text evidence="3">The sequence shown here is derived from an EMBL/GenBank/DDBJ whole genome shotgun (WGS) entry which is preliminary data.</text>
</comment>
<feature type="chain" id="PRO_5004906344" evidence="2">
    <location>
        <begin position="23"/>
        <end position="170"/>
    </location>
</feature>
<sequence>MNSSFKLFFMVLVLLASQHSFLMSQRRNKGTSKREIRKRQEDANKKSEYNKFNPLQPMGYKASNVRTDFVWSYETAGVVPQRAGDISIIMPSRFSVRKGVEFGTSLAGLGVVPAFYVKKNGWGVNGILLHVIKCIRMLPCYIGDKKWNTPAYFHWIEICLLVLGLRMNLF</sequence>
<reference evidence="3 4" key="1">
    <citation type="journal article" date="2014" name="Genome Announc.">
        <title>Draft Genome Sequence of Cytophaga fermentans JCM 21142T, a Facultative Anaerobe Isolated from Marine Mud.</title>
        <authorList>
            <person name="Starns D."/>
            <person name="Oshima K."/>
            <person name="Suda W."/>
            <person name="Iino T."/>
            <person name="Yuki M."/>
            <person name="Inoue J."/>
            <person name="Kitamura K."/>
            <person name="Iida T."/>
            <person name="Darby A."/>
            <person name="Hattori M."/>
            <person name="Ohkuma M."/>
        </authorList>
    </citation>
    <scope>NUCLEOTIDE SEQUENCE [LARGE SCALE GENOMIC DNA]</scope>
    <source>
        <strain evidence="3 4">JCM 21142</strain>
    </source>
</reference>
<gene>
    <name evidence="3" type="ORF">JCM21142_31062</name>
</gene>
<keyword evidence="2" id="KW-0732">Signal</keyword>
<dbReference type="OrthoDB" id="1113697at2"/>
<proteinExistence type="predicted"/>
<accession>W7Y4C0</accession>
<dbReference type="AlphaFoldDB" id="W7Y4C0"/>
<feature type="region of interest" description="Disordered" evidence="1">
    <location>
        <begin position="26"/>
        <end position="48"/>
    </location>
</feature>
<evidence type="ECO:0000256" key="1">
    <source>
        <dbReference type="SAM" id="MobiDB-lite"/>
    </source>
</evidence>
<feature type="compositionally biased region" description="Basic and acidic residues" evidence="1">
    <location>
        <begin position="32"/>
        <end position="48"/>
    </location>
</feature>
<evidence type="ECO:0000313" key="3">
    <source>
        <dbReference type="EMBL" id="GAF02428.1"/>
    </source>
</evidence>
<feature type="signal peptide" evidence="2">
    <location>
        <begin position="1"/>
        <end position="22"/>
    </location>
</feature>
<dbReference type="Proteomes" id="UP000019402">
    <property type="component" value="Unassembled WGS sequence"/>
</dbReference>